<proteinExistence type="predicted"/>
<evidence type="ECO:0000256" key="1">
    <source>
        <dbReference type="SAM" id="MobiDB-lite"/>
    </source>
</evidence>
<keyword evidence="2" id="KW-1185">Reference proteome</keyword>
<dbReference type="AlphaFoldDB" id="A0A914IE27"/>
<accession>A0A914IE27</accession>
<feature type="region of interest" description="Disordered" evidence="1">
    <location>
        <begin position="46"/>
        <end position="106"/>
    </location>
</feature>
<sequence length="106" mass="12303">MVTRCSMRIFCIDRVLLRLVEWWDKEAVDLRLGDFSLRPLSLWKKHAKKGMDNKTDSNIGKNEAGGRPREGRTGGRSIGQKSERDKHPAWKATNQHNWLEESTLKQ</sequence>
<dbReference type="WBParaSite" id="Gr19_v10_g9030.t1">
    <property type="protein sequence ID" value="Gr19_v10_g9030.t1"/>
    <property type="gene ID" value="Gr19_v10_g9030"/>
</dbReference>
<reference evidence="3" key="1">
    <citation type="submission" date="2022-11" db="UniProtKB">
        <authorList>
            <consortium name="WormBaseParasite"/>
        </authorList>
    </citation>
    <scope>IDENTIFICATION</scope>
</reference>
<evidence type="ECO:0000313" key="3">
    <source>
        <dbReference type="WBParaSite" id="Gr19_v10_g9030.t1"/>
    </source>
</evidence>
<evidence type="ECO:0000313" key="2">
    <source>
        <dbReference type="Proteomes" id="UP000887572"/>
    </source>
</evidence>
<name>A0A914IE27_GLORO</name>
<dbReference type="Proteomes" id="UP000887572">
    <property type="component" value="Unplaced"/>
</dbReference>
<feature type="compositionally biased region" description="Basic and acidic residues" evidence="1">
    <location>
        <begin position="64"/>
        <end position="73"/>
    </location>
</feature>
<protein>
    <submittedName>
        <fullName evidence="3">Uncharacterized protein</fullName>
    </submittedName>
</protein>
<organism evidence="2 3">
    <name type="scientific">Globodera rostochiensis</name>
    <name type="common">Golden nematode worm</name>
    <name type="synonym">Heterodera rostochiensis</name>
    <dbReference type="NCBI Taxonomy" id="31243"/>
    <lineage>
        <taxon>Eukaryota</taxon>
        <taxon>Metazoa</taxon>
        <taxon>Ecdysozoa</taxon>
        <taxon>Nematoda</taxon>
        <taxon>Chromadorea</taxon>
        <taxon>Rhabditida</taxon>
        <taxon>Tylenchina</taxon>
        <taxon>Tylenchomorpha</taxon>
        <taxon>Tylenchoidea</taxon>
        <taxon>Heteroderidae</taxon>
        <taxon>Heteroderinae</taxon>
        <taxon>Globodera</taxon>
    </lineage>
</organism>